<dbReference type="PROSITE" id="PS51324">
    <property type="entry name" value="ERV_ALR"/>
    <property type="match status" value="1"/>
</dbReference>
<dbReference type="GO" id="GO:0016971">
    <property type="term" value="F:flavin-dependent sulfhydryl oxidase activity"/>
    <property type="evidence" value="ECO:0007669"/>
    <property type="project" value="InterPro"/>
</dbReference>
<dbReference type="EMBL" id="MN740510">
    <property type="protein sequence ID" value="QHU30623.1"/>
    <property type="molecule type" value="Genomic_DNA"/>
</dbReference>
<dbReference type="EC" id="1.8.3.2" evidence="2"/>
<keyword evidence="3" id="KW-0285">Flavoprotein</keyword>
<accession>A0A6C0LJA7</accession>
<proteinExistence type="predicted"/>
<evidence type="ECO:0000256" key="2">
    <source>
        <dbReference type="ARBA" id="ARBA00012512"/>
    </source>
</evidence>
<name>A0A6C0LJA7_9ZZZZ</name>
<feature type="domain" description="ERV/ALR sulfhydryl oxidase" evidence="7">
    <location>
        <begin position="35"/>
        <end position="135"/>
    </location>
</feature>
<protein>
    <recommendedName>
        <fullName evidence="2">thiol oxidase</fullName>
        <ecNumber evidence="2">1.8.3.2</ecNumber>
    </recommendedName>
</protein>
<dbReference type="AlphaFoldDB" id="A0A6C0LJA7"/>
<evidence type="ECO:0000256" key="3">
    <source>
        <dbReference type="ARBA" id="ARBA00022630"/>
    </source>
</evidence>
<evidence type="ECO:0000256" key="1">
    <source>
        <dbReference type="ARBA" id="ARBA00001974"/>
    </source>
</evidence>
<dbReference type="InterPro" id="IPR036774">
    <property type="entry name" value="ERV/ALR_sulphydryl_oxid_sf"/>
</dbReference>
<evidence type="ECO:0000256" key="5">
    <source>
        <dbReference type="ARBA" id="ARBA00023002"/>
    </source>
</evidence>
<reference evidence="8" key="1">
    <citation type="journal article" date="2020" name="Nature">
        <title>Giant virus diversity and host interactions through global metagenomics.</title>
        <authorList>
            <person name="Schulz F."/>
            <person name="Roux S."/>
            <person name="Paez-Espino D."/>
            <person name="Jungbluth S."/>
            <person name="Walsh D.A."/>
            <person name="Denef V.J."/>
            <person name="McMahon K.D."/>
            <person name="Konstantinidis K.T."/>
            <person name="Eloe-Fadrosh E.A."/>
            <person name="Kyrpides N.C."/>
            <person name="Woyke T."/>
        </authorList>
    </citation>
    <scope>NUCLEOTIDE SEQUENCE</scope>
    <source>
        <strain evidence="8">GVMAG-M-3300027833-19</strain>
    </source>
</reference>
<dbReference type="Pfam" id="PF04777">
    <property type="entry name" value="Evr1_Alr"/>
    <property type="match status" value="1"/>
</dbReference>
<dbReference type="PANTHER" id="PTHR12645">
    <property type="entry name" value="ALR/ERV"/>
    <property type="match status" value="1"/>
</dbReference>
<dbReference type="InterPro" id="IPR017905">
    <property type="entry name" value="ERV/ALR_sulphydryl_oxidase"/>
</dbReference>
<organism evidence="8">
    <name type="scientific">viral metagenome</name>
    <dbReference type="NCBI Taxonomy" id="1070528"/>
    <lineage>
        <taxon>unclassified sequences</taxon>
        <taxon>metagenomes</taxon>
        <taxon>organismal metagenomes</taxon>
    </lineage>
</organism>
<dbReference type="GO" id="GO:0005739">
    <property type="term" value="C:mitochondrion"/>
    <property type="evidence" value="ECO:0007669"/>
    <property type="project" value="TreeGrafter"/>
</dbReference>
<dbReference type="InterPro" id="IPR039799">
    <property type="entry name" value="ALR/ERV"/>
</dbReference>
<sequence length="150" mass="17577">MYSPMLVIAIILLLLIVLCSRASREQYTVFRRGGFTLNPNFWGPDLWRSIHSVAYGFPDNPSDKEKAEAKKFIYSLPDILPCKECQTHFKDNLKKLPPEVNSKIDFFNWTIDIHNIVNQQLSKPIRTREEIHKHYKDLYSTTCDKFVVET</sequence>
<dbReference type="PANTHER" id="PTHR12645:SF0">
    <property type="entry name" value="FAD-LINKED SULFHYDRYL OXIDASE ALR"/>
    <property type="match status" value="1"/>
</dbReference>
<keyword evidence="4" id="KW-0274">FAD</keyword>
<dbReference type="GO" id="GO:0050660">
    <property type="term" value="F:flavin adenine dinucleotide binding"/>
    <property type="evidence" value="ECO:0007669"/>
    <property type="project" value="TreeGrafter"/>
</dbReference>
<evidence type="ECO:0000256" key="4">
    <source>
        <dbReference type="ARBA" id="ARBA00022827"/>
    </source>
</evidence>
<evidence type="ECO:0000313" key="8">
    <source>
        <dbReference type="EMBL" id="QHU30623.1"/>
    </source>
</evidence>
<evidence type="ECO:0000259" key="7">
    <source>
        <dbReference type="PROSITE" id="PS51324"/>
    </source>
</evidence>
<dbReference type="SUPFAM" id="SSF69000">
    <property type="entry name" value="FAD-dependent thiol oxidase"/>
    <property type="match status" value="1"/>
</dbReference>
<dbReference type="Gene3D" id="1.20.120.310">
    <property type="entry name" value="ERV/ALR sulfhydryl oxidase domain"/>
    <property type="match status" value="1"/>
</dbReference>
<keyword evidence="5" id="KW-0560">Oxidoreductase</keyword>
<evidence type="ECO:0000256" key="6">
    <source>
        <dbReference type="ARBA" id="ARBA00023157"/>
    </source>
</evidence>
<keyword evidence="6" id="KW-1015">Disulfide bond</keyword>
<comment type="cofactor">
    <cofactor evidence="1">
        <name>FAD</name>
        <dbReference type="ChEBI" id="CHEBI:57692"/>
    </cofactor>
</comment>